<dbReference type="PANTHER" id="PTHR46481:SF10">
    <property type="entry name" value="ZINC FINGER BED DOMAIN-CONTAINING PROTEIN 39"/>
    <property type="match status" value="1"/>
</dbReference>
<dbReference type="Pfam" id="PF05699">
    <property type="entry name" value="Dimer_Tnp_hAT"/>
    <property type="match status" value="1"/>
</dbReference>
<evidence type="ECO:0000256" key="2">
    <source>
        <dbReference type="ARBA" id="ARBA00022723"/>
    </source>
</evidence>
<keyword evidence="2" id="KW-0479">Metal-binding</keyword>
<dbReference type="PANTHER" id="PTHR46481">
    <property type="entry name" value="ZINC FINGER BED DOMAIN-CONTAINING PROTEIN 4"/>
    <property type="match status" value="1"/>
</dbReference>
<comment type="caution">
    <text evidence="7">The sequence shown here is derived from an EMBL/GenBank/DDBJ whole genome shotgun (WGS) entry which is preliminary data.</text>
</comment>
<proteinExistence type="predicted"/>
<dbReference type="SUPFAM" id="SSF53098">
    <property type="entry name" value="Ribonuclease H-like"/>
    <property type="match status" value="1"/>
</dbReference>
<name>A0ABQ9HUT3_9NEOP</name>
<gene>
    <name evidence="7" type="ORF">PR048_007626</name>
</gene>
<evidence type="ECO:0000313" key="8">
    <source>
        <dbReference type="Proteomes" id="UP001159363"/>
    </source>
</evidence>
<dbReference type="InterPro" id="IPR008906">
    <property type="entry name" value="HATC_C_dom"/>
</dbReference>
<evidence type="ECO:0000259" key="6">
    <source>
        <dbReference type="Pfam" id="PF05699"/>
    </source>
</evidence>
<keyword evidence="4" id="KW-0862">Zinc</keyword>
<keyword evidence="5" id="KW-0539">Nucleus</keyword>
<keyword evidence="8" id="KW-1185">Reference proteome</keyword>
<dbReference type="InterPro" id="IPR052035">
    <property type="entry name" value="ZnF_BED_domain_contain"/>
</dbReference>
<evidence type="ECO:0000256" key="3">
    <source>
        <dbReference type="ARBA" id="ARBA00022771"/>
    </source>
</evidence>
<reference evidence="7 8" key="1">
    <citation type="submission" date="2023-02" db="EMBL/GenBank/DDBJ databases">
        <title>LHISI_Scaffold_Assembly.</title>
        <authorList>
            <person name="Stuart O.P."/>
            <person name="Cleave R."/>
            <person name="Magrath M.J.L."/>
            <person name="Mikheyev A.S."/>
        </authorList>
    </citation>
    <scope>NUCLEOTIDE SEQUENCE [LARGE SCALE GENOMIC DNA]</scope>
    <source>
        <strain evidence="7">Daus_M_001</strain>
        <tissue evidence="7">Leg muscle</tissue>
    </source>
</reference>
<comment type="subcellular location">
    <subcellularLocation>
        <location evidence="1">Nucleus</location>
    </subcellularLocation>
</comment>
<dbReference type="InterPro" id="IPR012337">
    <property type="entry name" value="RNaseH-like_sf"/>
</dbReference>
<keyword evidence="3" id="KW-0863">Zinc-finger</keyword>
<accession>A0ABQ9HUT3</accession>
<evidence type="ECO:0000313" key="7">
    <source>
        <dbReference type="EMBL" id="KAJ8888139.1"/>
    </source>
</evidence>
<sequence length="99" mass="11307">MQRELKSNKQQPRSFLVRAKPTSLQEVNNYLGEPVLQVTCDPLAYWKTSPFHMLKKVAVKYLSAPAGSIASERLFSTAELHLPTTDCKWIQTNFANSYF</sequence>
<organism evidence="7 8">
    <name type="scientific">Dryococelus australis</name>
    <dbReference type="NCBI Taxonomy" id="614101"/>
    <lineage>
        <taxon>Eukaryota</taxon>
        <taxon>Metazoa</taxon>
        <taxon>Ecdysozoa</taxon>
        <taxon>Arthropoda</taxon>
        <taxon>Hexapoda</taxon>
        <taxon>Insecta</taxon>
        <taxon>Pterygota</taxon>
        <taxon>Neoptera</taxon>
        <taxon>Polyneoptera</taxon>
        <taxon>Phasmatodea</taxon>
        <taxon>Verophasmatodea</taxon>
        <taxon>Anareolatae</taxon>
        <taxon>Phasmatidae</taxon>
        <taxon>Eurycanthinae</taxon>
        <taxon>Dryococelus</taxon>
    </lineage>
</organism>
<evidence type="ECO:0000256" key="1">
    <source>
        <dbReference type="ARBA" id="ARBA00004123"/>
    </source>
</evidence>
<protein>
    <recommendedName>
        <fullName evidence="6">HAT C-terminal dimerisation domain-containing protein</fullName>
    </recommendedName>
</protein>
<evidence type="ECO:0000256" key="4">
    <source>
        <dbReference type="ARBA" id="ARBA00022833"/>
    </source>
</evidence>
<dbReference type="EMBL" id="JARBHB010000003">
    <property type="protein sequence ID" value="KAJ8888139.1"/>
    <property type="molecule type" value="Genomic_DNA"/>
</dbReference>
<dbReference type="Proteomes" id="UP001159363">
    <property type="component" value="Chromosome 3"/>
</dbReference>
<evidence type="ECO:0000256" key="5">
    <source>
        <dbReference type="ARBA" id="ARBA00023242"/>
    </source>
</evidence>
<feature type="domain" description="HAT C-terminal dimerisation" evidence="6">
    <location>
        <begin position="26"/>
        <end position="79"/>
    </location>
</feature>